<proteinExistence type="inferred from homology"/>
<evidence type="ECO:0000256" key="5">
    <source>
        <dbReference type="PROSITE-ProRule" id="PRU01248"/>
    </source>
</evidence>
<dbReference type="InterPro" id="IPR002104">
    <property type="entry name" value="Integrase_catalytic"/>
</dbReference>
<dbReference type="RefSeq" id="WP_085835338.1">
    <property type="nucleotide sequence ID" value="NZ_FWFS01000001.1"/>
</dbReference>
<dbReference type="Pfam" id="PF13356">
    <property type="entry name" value="Arm-DNA-bind_3"/>
    <property type="match status" value="1"/>
</dbReference>
<sequence>MPNLRLTRRAVDEIPYAQKGQVLYRDTMLPGFGLRVGAQSKVYFAEGQVNRRTRRVTIGRADVFAPEVARKKALTILGDMAEGHDANAEKRQEAAEKVTLELALQRFLEVRTLSAHTVSHYKRTERLYLKAWRKKPMNEITRQMVLKKHQDIGKKHGGTTANNVMRHFRSIYNFVAATQDDFPPNPVQILTQARAWYKERRRQTVITALDLPAWWKAVMAEPEYSRDFLLTALFTGMRRGELTTLRWENVDLKGKVLHLPTTKNGDPLHLPLSAFLADLLTRQREANPTSPWVFPGPGKSGHLVETKKFLLRVSTGSGVSFTLHDLRRTFITIAESLDVPYYALKRPLNHRTNGDVTGGYIVVNAERLREPVELVAKRILELKEAGECV</sequence>
<keyword evidence="9" id="KW-1185">Reference proteome</keyword>
<dbReference type="Gene3D" id="1.10.150.130">
    <property type="match status" value="1"/>
</dbReference>
<evidence type="ECO:0000256" key="4">
    <source>
        <dbReference type="ARBA" id="ARBA00023172"/>
    </source>
</evidence>
<keyword evidence="4" id="KW-0233">DNA recombination</keyword>
<evidence type="ECO:0000313" key="8">
    <source>
        <dbReference type="EMBL" id="SLN12989.1"/>
    </source>
</evidence>
<dbReference type="Proteomes" id="UP000193862">
    <property type="component" value="Unassembled WGS sequence"/>
</dbReference>
<evidence type="ECO:0000259" key="6">
    <source>
        <dbReference type="PROSITE" id="PS51898"/>
    </source>
</evidence>
<dbReference type="EMBL" id="FWFS01000001">
    <property type="protein sequence ID" value="SLN12989.1"/>
    <property type="molecule type" value="Genomic_DNA"/>
</dbReference>
<dbReference type="InterPro" id="IPR011010">
    <property type="entry name" value="DNA_brk_join_enz"/>
</dbReference>
<keyword evidence="2" id="KW-0229">DNA integration</keyword>
<evidence type="ECO:0000259" key="7">
    <source>
        <dbReference type="PROSITE" id="PS51900"/>
    </source>
</evidence>
<dbReference type="GO" id="GO:0006310">
    <property type="term" value="P:DNA recombination"/>
    <property type="evidence" value="ECO:0007669"/>
    <property type="project" value="UniProtKB-KW"/>
</dbReference>
<dbReference type="PROSITE" id="PS51898">
    <property type="entry name" value="TYR_RECOMBINASE"/>
    <property type="match status" value="1"/>
</dbReference>
<dbReference type="PROSITE" id="PS51900">
    <property type="entry name" value="CB"/>
    <property type="match status" value="1"/>
</dbReference>
<dbReference type="PANTHER" id="PTHR30629">
    <property type="entry name" value="PROPHAGE INTEGRASE"/>
    <property type="match status" value="1"/>
</dbReference>
<dbReference type="InterPro" id="IPR044068">
    <property type="entry name" value="CB"/>
</dbReference>
<dbReference type="GO" id="GO:0003677">
    <property type="term" value="F:DNA binding"/>
    <property type="evidence" value="ECO:0007669"/>
    <property type="project" value="UniProtKB-UniRule"/>
</dbReference>
<dbReference type="InterPro" id="IPR010998">
    <property type="entry name" value="Integrase_recombinase_N"/>
</dbReference>
<dbReference type="Gene3D" id="1.10.443.10">
    <property type="entry name" value="Intergrase catalytic core"/>
    <property type="match status" value="1"/>
</dbReference>
<evidence type="ECO:0000256" key="1">
    <source>
        <dbReference type="ARBA" id="ARBA00008857"/>
    </source>
</evidence>
<dbReference type="InterPro" id="IPR013762">
    <property type="entry name" value="Integrase-like_cat_sf"/>
</dbReference>
<evidence type="ECO:0000313" key="9">
    <source>
        <dbReference type="Proteomes" id="UP000193862"/>
    </source>
</evidence>
<gene>
    <name evidence="8" type="primary">intS</name>
    <name evidence="8" type="ORF">AQS8620_00160</name>
</gene>
<dbReference type="SUPFAM" id="SSF56349">
    <property type="entry name" value="DNA breaking-rejoining enzymes"/>
    <property type="match status" value="1"/>
</dbReference>
<accession>A0A1Y5RES6</accession>
<dbReference type="InterPro" id="IPR050808">
    <property type="entry name" value="Phage_Integrase"/>
</dbReference>
<dbReference type="Pfam" id="PF00589">
    <property type="entry name" value="Phage_integrase"/>
    <property type="match status" value="1"/>
</dbReference>
<dbReference type="GO" id="GO:0015074">
    <property type="term" value="P:DNA integration"/>
    <property type="evidence" value="ECO:0007669"/>
    <property type="project" value="UniProtKB-KW"/>
</dbReference>
<keyword evidence="3 5" id="KW-0238">DNA-binding</keyword>
<dbReference type="InterPro" id="IPR038488">
    <property type="entry name" value="Integrase_DNA-bd_sf"/>
</dbReference>
<organism evidence="8 9">
    <name type="scientific">Aquimixticola soesokkakensis</name>
    <dbReference type="NCBI Taxonomy" id="1519096"/>
    <lineage>
        <taxon>Bacteria</taxon>
        <taxon>Pseudomonadati</taxon>
        <taxon>Pseudomonadota</taxon>
        <taxon>Alphaproteobacteria</taxon>
        <taxon>Rhodobacterales</taxon>
        <taxon>Paracoccaceae</taxon>
        <taxon>Aquimixticola</taxon>
    </lineage>
</organism>
<dbReference type="PANTHER" id="PTHR30629:SF2">
    <property type="entry name" value="PROPHAGE INTEGRASE INTS-RELATED"/>
    <property type="match status" value="1"/>
</dbReference>
<evidence type="ECO:0000256" key="2">
    <source>
        <dbReference type="ARBA" id="ARBA00022908"/>
    </source>
</evidence>
<comment type="similarity">
    <text evidence="1">Belongs to the 'phage' integrase family.</text>
</comment>
<dbReference type="AlphaFoldDB" id="A0A1Y5RES6"/>
<dbReference type="Gene3D" id="3.30.160.390">
    <property type="entry name" value="Integrase, DNA-binding domain"/>
    <property type="match status" value="1"/>
</dbReference>
<reference evidence="8 9" key="1">
    <citation type="submission" date="2017-03" db="EMBL/GenBank/DDBJ databases">
        <authorList>
            <person name="Afonso C.L."/>
            <person name="Miller P.J."/>
            <person name="Scott M.A."/>
            <person name="Spackman E."/>
            <person name="Goraichik I."/>
            <person name="Dimitrov K.M."/>
            <person name="Suarez D.L."/>
            <person name="Swayne D.E."/>
        </authorList>
    </citation>
    <scope>NUCLEOTIDE SEQUENCE [LARGE SCALE GENOMIC DNA]</scope>
    <source>
        <strain evidence="8 9">CECT 8620</strain>
    </source>
</reference>
<feature type="domain" description="Core-binding (CB)" evidence="7">
    <location>
        <begin position="98"/>
        <end position="176"/>
    </location>
</feature>
<dbReference type="InterPro" id="IPR025166">
    <property type="entry name" value="Integrase_DNA_bind_dom"/>
</dbReference>
<evidence type="ECO:0000256" key="3">
    <source>
        <dbReference type="ARBA" id="ARBA00023125"/>
    </source>
</evidence>
<protein>
    <submittedName>
        <fullName evidence="8">Putative prophage CPS-53 integrase</fullName>
    </submittedName>
</protein>
<feature type="domain" description="Tyr recombinase" evidence="6">
    <location>
        <begin position="204"/>
        <end position="373"/>
    </location>
</feature>
<name>A0A1Y5RES6_9RHOB</name>
<dbReference type="OrthoDB" id="6388170at2"/>